<dbReference type="InterPro" id="IPR044611">
    <property type="entry name" value="E3A/B/C-like"/>
</dbReference>
<dbReference type="SMART" id="SM00119">
    <property type="entry name" value="HECTc"/>
    <property type="match status" value="1"/>
</dbReference>
<evidence type="ECO:0000256" key="2">
    <source>
        <dbReference type="ARBA" id="ARBA00012485"/>
    </source>
</evidence>
<evidence type="ECO:0000256" key="4">
    <source>
        <dbReference type="ARBA" id="ARBA00022786"/>
    </source>
</evidence>
<dbReference type="InterPro" id="IPR035983">
    <property type="entry name" value="Hect_E3_ubiquitin_ligase"/>
</dbReference>
<dbReference type="PANTHER" id="PTHR45700">
    <property type="entry name" value="UBIQUITIN-PROTEIN LIGASE E3C"/>
    <property type="match status" value="1"/>
</dbReference>
<dbReference type="Gene3D" id="3.30.2160.10">
    <property type="entry name" value="Hect, E3 ligase catalytic domain"/>
    <property type="match status" value="1"/>
</dbReference>
<feature type="region of interest" description="Disordered" evidence="6">
    <location>
        <begin position="460"/>
        <end position="482"/>
    </location>
</feature>
<dbReference type="AlphaFoldDB" id="A0A642V8N6"/>
<comment type="caution">
    <text evidence="8">The sequence shown here is derived from an EMBL/GenBank/DDBJ whole genome shotgun (WGS) entry which is preliminary data.</text>
</comment>
<accession>A0A642V8N6</accession>
<dbReference type="OrthoDB" id="8068875at2759"/>
<organism evidence="8 9">
    <name type="scientific">Trichomonascus ciferrii</name>
    <dbReference type="NCBI Taxonomy" id="44093"/>
    <lineage>
        <taxon>Eukaryota</taxon>
        <taxon>Fungi</taxon>
        <taxon>Dikarya</taxon>
        <taxon>Ascomycota</taxon>
        <taxon>Saccharomycotina</taxon>
        <taxon>Dipodascomycetes</taxon>
        <taxon>Dipodascales</taxon>
        <taxon>Trichomonascaceae</taxon>
        <taxon>Trichomonascus</taxon>
        <taxon>Trichomonascus ciferrii complex</taxon>
    </lineage>
</organism>
<feature type="region of interest" description="Disordered" evidence="6">
    <location>
        <begin position="1"/>
        <end position="41"/>
    </location>
</feature>
<feature type="compositionally biased region" description="Low complexity" evidence="6">
    <location>
        <begin position="338"/>
        <end position="347"/>
    </location>
</feature>
<dbReference type="GO" id="GO:0000209">
    <property type="term" value="P:protein polyubiquitination"/>
    <property type="evidence" value="ECO:0007669"/>
    <property type="project" value="InterPro"/>
</dbReference>
<dbReference type="Gene3D" id="3.30.2410.10">
    <property type="entry name" value="Hect, E3 ligase catalytic domain"/>
    <property type="match status" value="1"/>
</dbReference>
<comment type="catalytic activity">
    <reaction evidence="1">
        <text>S-ubiquitinyl-[E2 ubiquitin-conjugating enzyme]-L-cysteine + [acceptor protein]-L-lysine = [E2 ubiquitin-conjugating enzyme]-L-cysteine + N(6)-ubiquitinyl-[acceptor protein]-L-lysine.</text>
        <dbReference type="EC" id="2.3.2.26"/>
    </reaction>
</comment>
<dbReference type="EMBL" id="SWFS01000125">
    <property type="protein sequence ID" value="KAA8916069.1"/>
    <property type="molecule type" value="Genomic_DNA"/>
</dbReference>
<dbReference type="InterPro" id="IPR000569">
    <property type="entry name" value="HECT_dom"/>
</dbReference>
<keyword evidence="4 5" id="KW-0833">Ubl conjugation pathway</keyword>
<evidence type="ECO:0000256" key="3">
    <source>
        <dbReference type="ARBA" id="ARBA00022679"/>
    </source>
</evidence>
<proteinExistence type="predicted"/>
<evidence type="ECO:0000256" key="1">
    <source>
        <dbReference type="ARBA" id="ARBA00000885"/>
    </source>
</evidence>
<evidence type="ECO:0000256" key="5">
    <source>
        <dbReference type="PROSITE-ProRule" id="PRU00104"/>
    </source>
</evidence>
<name>A0A642V8N6_9ASCO</name>
<reference evidence="8" key="1">
    <citation type="journal article" date="2019" name="G3 (Bethesda)">
        <title>Genome Assemblies of Two Rare Opportunistic Yeast Pathogens: Diutina rugosa (syn. Candida rugosa) and Trichomonascus ciferrii (syn. Candida ciferrii).</title>
        <authorList>
            <person name="Mixao V."/>
            <person name="Saus E."/>
            <person name="Hansen A.P."/>
            <person name="Lass-Florl C."/>
            <person name="Gabaldon T."/>
        </authorList>
    </citation>
    <scope>NUCLEOTIDE SEQUENCE</scope>
    <source>
        <strain evidence="8">CBS 4856</strain>
    </source>
</reference>
<dbReference type="CDD" id="cd00078">
    <property type="entry name" value="HECTc"/>
    <property type="match status" value="1"/>
</dbReference>
<dbReference type="Gene3D" id="3.90.1750.10">
    <property type="entry name" value="Hect, E3 ligase catalytic domains"/>
    <property type="match status" value="1"/>
</dbReference>
<protein>
    <recommendedName>
        <fullName evidence="2">HECT-type E3 ubiquitin transferase</fullName>
        <ecNumber evidence="2">2.3.2.26</ecNumber>
    </recommendedName>
</protein>
<dbReference type="SUPFAM" id="SSF56204">
    <property type="entry name" value="Hect, E3 ligase catalytic domain"/>
    <property type="match status" value="1"/>
</dbReference>
<gene>
    <name evidence="8" type="ORF">TRICI_001792</name>
</gene>
<evidence type="ECO:0000313" key="8">
    <source>
        <dbReference type="EMBL" id="KAA8916069.1"/>
    </source>
</evidence>
<dbReference type="Pfam" id="PF00632">
    <property type="entry name" value="HECT"/>
    <property type="match status" value="1"/>
</dbReference>
<feature type="domain" description="HECT" evidence="7">
    <location>
        <begin position="571"/>
        <end position="906"/>
    </location>
</feature>
<feature type="region of interest" description="Disordered" evidence="6">
    <location>
        <begin position="329"/>
        <end position="394"/>
    </location>
</feature>
<feature type="active site" description="Glycyl thioester intermediate" evidence="5">
    <location>
        <position position="874"/>
    </location>
</feature>
<dbReference type="PANTHER" id="PTHR45700:SF8">
    <property type="entry name" value="HECT-TYPE E3 UBIQUITIN TRANSFERASE"/>
    <property type="match status" value="1"/>
</dbReference>
<evidence type="ECO:0000259" key="7">
    <source>
        <dbReference type="PROSITE" id="PS50237"/>
    </source>
</evidence>
<keyword evidence="3" id="KW-0808">Transferase</keyword>
<evidence type="ECO:0000313" key="9">
    <source>
        <dbReference type="Proteomes" id="UP000761534"/>
    </source>
</evidence>
<dbReference type="EC" id="2.3.2.26" evidence="2"/>
<dbReference type="GO" id="GO:0061630">
    <property type="term" value="F:ubiquitin protein ligase activity"/>
    <property type="evidence" value="ECO:0007669"/>
    <property type="project" value="UniProtKB-EC"/>
</dbReference>
<dbReference type="PROSITE" id="PS50237">
    <property type="entry name" value="HECT"/>
    <property type="match status" value="1"/>
</dbReference>
<evidence type="ECO:0000256" key="6">
    <source>
        <dbReference type="SAM" id="MobiDB-lite"/>
    </source>
</evidence>
<keyword evidence="9" id="KW-1185">Reference proteome</keyword>
<sequence>MPSWGFFTRKSSKASKKDVSSKQQASEAGRPNGHSVPERPWVGRHQHSVSTMSSVGEIVHSVSAANAAAVSSSSSTANSNFGTVSKGSGGNCNSKLTVRKCICCGTKLQVPEGVAYFKCSICETFHDLKEVMSPGPVTALTLAGVEEAIEQDKMESVEGYPHLESLLSAAAGSVESLNTSFRSGLDRLSYSKPDLDFGSIEAFYSLLLSLDLDGPMKTFVTSCIALLKRVRCSLETPDSIYFLLIILENPLLYNYSLFSAKPESGKHSQLSPYLLELLERGVGVLAHCPKKPRHYLLNWFTRYPLERFEPKVDLLNAYIAHRLTVHYNNNNPRRKSRSSSGHSRTMSAPATQPSNPWRGGSGTSMLFQSQYNGSSGSGGHYRQTKKRRGSTQNQIRSELYGDDWKIAGFVRVLAILFNANTVGRNKIPISSFYNSMVDFTDVASDFDEWQKWGVPTSTLSTLSQSQPHHRSTASHGGSSGGPSITLHHGFSGDYPGAANRQKVAFCQYPFVLSMGSKTQILEYDARRQMEYKAQEAFFGSLDRKCAASPFLYIRVRRENILQDSFEAFEHNEDDLKKSLRIQFVDEPGVDAGGLRKEWFLLLIRELFNPESGIFVEEEDSKYFWFEPTGEKHPLKYYKLAGVAIGLALYNSTILDIHFPPVMFKKLLGCPYTLEDFTVFRPSYGRSLRQLLDYDGDDFEDVFGLNFCVSIKDQQGNVIEEPLIVNGEDTPVTKANRQDYVRRVMTYLLDTSVRRQFEPFKQGFYNVVGGNALTLFRPEEIELLLRGSPEPVDVDALQSVTKYQNCGPKGYDSANDLVVRWFWKYFKSLPPDTQRKLLMFVTGSDRIPATGIANMSFRISKIGEDTDRFPTSHTCFNQLCLYSYSSRAKLEQKMNVAINESQGFGIK</sequence>
<dbReference type="VEuPathDB" id="FungiDB:TRICI_001792"/>
<feature type="compositionally biased region" description="Polar residues" evidence="6">
    <location>
        <begin position="363"/>
        <end position="372"/>
    </location>
</feature>
<dbReference type="Proteomes" id="UP000761534">
    <property type="component" value="Unassembled WGS sequence"/>
</dbReference>
<dbReference type="FunFam" id="3.30.2410.10:FF:000003">
    <property type="entry name" value="probable E3 ubiquitin-protein ligase HERC4 isoform X1"/>
    <property type="match status" value="1"/>
</dbReference>